<name>A0A0F9BPZ2_9ZZZZ</name>
<dbReference type="EMBL" id="LAZR01036766">
    <property type="protein sequence ID" value="KKL23974.1"/>
    <property type="molecule type" value="Genomic_DNA"/>
</dbReference>
<reference evidence="1" key="1">
    <citation type="journal article" date="2015" name="Nature">
        <title>Complex archaea that bridge the gap between prokaryotes and eukaryotes.</title>
        <authorList>
            <person name="Spang A."/>
            <person name="Saw J.H."/>
            <person name="Jorgensen S.L."/>
            <person name="Zaremba-Niedzwiedzka K."/>
            <person name="Martijn J."/>
            <person name="Lind A.E."/>
            <person name="van Eijk R."/>
            <person name="Schleper C."/>
            <person name="Guy L."/>
            <person name="Ettema T.J."/>
        </authorList>
    </citation>
    <scope>NUCLEOTIDE SEQUENCE</scope>
</reference>
<comment type="caution">
    <text evidence="1">The sequence shown here is derived from an EMBL/GenBank/DDBJ whole genome shotgun (WGS) entry which is preliminary data.</text>
</comment>
<evidence type="ECO:0000313" key="1">
    <source>
        <dbReference type="EMBL" id="KKL23974.1"/>
    </source>
</evidence>
<sequence length="272" mass="31337">MSKPPIPLDEIHESILTAIRDFDWQKARPMLAELVLDTPAHIAKHFELEHTIPGPSSVTKCRRAQWLPTHSPDDDTRPPEEWIYAAAVGMLVEPWWAMIVSLADERLVVSPVEEPLDIAPGVLGMPDGALKEIDALVEWKASGSWDYIYTREDGIEKNHKDHIAQANLYLEGDDKDWCLILHNTVAPALVRWLKAPRLPGSRSKDPNFRYPFFTLNWIHRDPEYVDELKERFVVLQADQASDEVAPREHDPWTDRHPCQTMCRWREQCEEVG</sequence>
<gene>
    <name evidence="1" type="ORF">LCGC14_2419990</name>
</gene>
<evidence type="ECO:0008006" key="2">
    <source>
        <dbReference type="Google" id="ProtNLM"/>
    </source>
</evidence>
<organism evidence="1">
    <name type="scientific">marine sediment metagenome</name>
    <dbReference type="NCBI Taxonomy" id="412755"/>
    <lineage>
        <taxon>unclassified sequences</taxon>
        <taxon>metagenomes</taxon>
        <taxon>ecological metagenomes</taxon>
    </lineage>
</organism>
<accession>A0A0F9BPZ2</accession>
<proteinExistence type="predicted"/>
<dbReference type="AlphaFoldDB" id="A0A0F9BPZ2"/>
<protein>
    <recommendedName>
        <fullName evidence="2">PD-(D/E)XK endonuclease-like domain-containing protein</fullName>
    </recommendedName>
</protein>